<dbReference type="RefSeq" id="WP_102247915.1">
    <property type="nucleotide sequence ID" value="NZ_CP025682.1"/>
</dbReference>
<gene>
    <name evidence="1" type="ORF">C0099_13580</name>
</gene>
<dbReference type="EMBL" id="CP025682">
    <property type="protein sequence ID" value="AUN95870.1"/>
    <property type="molecule type" value="Genomic_DNA"/>
</dbReference>
<accession>A0A2I6S9D0</accession>
<evidence type="ECO:0000313" key="1">
    <source>
        <dbReference type="EMBL" id="AUN95870.1"/>
    </source>
</evidence>
<proteinExistence type="predicted"/>
<keyword evidence="2" id="KW-1185">Reference proteome</keyword>
<evidence type="ECO:0000313" key="2">
    <source>
        <dbReference type="Proteomes" id="UP000242205"/>
    </source>
</evidence>
<dbReference type="Proteomes" id="UP000242205">
    <property type="component" value="Chromosome"/>
</dbReference>
<sequence length="171" mass="17957">MSRTLSTATAAGTSTATTEPWWLVELDTLRLTDGPTTTWDGLAFQSLPGLEVTGLTIDASGFARGTLRLPDHNGTGTGLLLAAGDEDLPVRIWQVTGAGPHAPEDPVLIAECVLDGGTSDDGWAELALAPADADNREQPRWRVAPPIFNHLPAAGTRIEWGGEVLILEPGA</sequence>
<organism evidence="1 2">
    <name type="scientific">Pseudazoarcus pumilus</name>
    <dbReference type="NCBI Taxonomy" id="2067960"/>
    <lineage>
        <taxon>Bacteria</taxon>
        <taxon>Pseudomonadati</taxon>
        <taxon>Pseudomonadota</taxon>
        <taxon>Betaproteobacteria</taxon>
        <taxon>Rhodocyclales</taxon>
        <taxon>Zoogloeaceae</taxon>
        <taxon>Pseudazoarcus</taxon>
    </lineage>
</organism>
<protein>
    <submittedName>
        <fullName evidence="1">Uncharacterized protein</fullName>
    </submittedName>
</protein>
<reference evidence="1 2" key="1">
    <citation type="submission" date="2018-01" db="EMBL/GenBank/DDBJ databases">
        <authorList>
            <person name="Fu G.-Y."/>
        </authorList>
    </citation>
    <scope>NUCLEOTIDE SEQUENCE [LARGE SCALE GENOMIC DNA]</scope>
    <source>
        <strain evidence="1 2">SY39</strain>
    </source>
</reference>
<dbReference type="KEGG" id="atw:C0099_13580"/>
<dbReference type="AlphaFoldDB" id="A0A2I6S9D0"/>
<name>A0A2I6S9D0_9RHOO</name>